<gene>
    <name evidence="1" type="ORF">GGP41_001151</name>
</gene>
<protein>
    <submittedName>
        <fullName evidence="1">Uncharacterized protein</fullName>
    </submittedName>
</protein>
<dbReference type="EMBL" id="WNKQ01000020">
    <property type="protein sequence ID" value="KAF5845082.1"/>
    <property type="molecule type" value="Genomic_DNA"/>
</dbReference>
<organism evidence="1 2">
    <name type="scientific">Cochliobolus sativus</name>
    <name type="common">Common root rot and spot blotch fungus</name>
    <name type="synonym">Bipolaris sorokiniana</name>
    <dbReference type="NCBI Taxonomy" id="45130"/>
    <lineage>
        <taxon>Eukaryota</taxon>
        <taxon>Fungi</taxon>
        <taxon>Dikarya</taxon>
        <taxon>Ascomycota</taxon>
        <taxon>Pezizomycotina</taxon>
        <taxon>Dothideomycetes</taxon>
        <taxon>Pleosporomycetidae</taxon>
        <taxon>Pleosporales</taxon>
        <taxon>Pleosporineae</taxon>
        <taxon>Pleosporaceae</taxon>
        <taxon>Bipolaris</taxon>
    </lineage>
</organism>
<evidence type="ECO:0000313" key="2">
    <source>
        <dbReference type="Proteomes" id="UP000624244"/>
    </source>
</evidence>
<accession>A0A8H5Z950</accession>
<proteinExistence type="predicted"/>
<reference evidence="1" key="1">
    <citation type="submission" date="2019-11" db="EMBL/GenBank/DDBJ databases">
        <title>Bipolaris sorokiniana Genome sequencing.</title>
        <authorList>
            <person name="Wang H."/>
        </authorList>
    </citation>
    <scope>NUCLEOTIDE SEQUENCE</scope>
</reference>
<comment type="caution">
    <text evidence="1">The sequence shown here is derived from an EMBL/GenBank/DDBJ whole genome shotgun (WGS) entry which is preliminary data.</text>
</comment>
<dbReference type="AlphaFoldDB" id="A0A8H5Z950"/>
<evidence type="ECO:0000313" key="1">
    <source>
        <dbReference type="EMBL" id="KAF5845082.1"/>
    </source>
</evidence>
<name>A0A8H5Z950_COCSA</name>
<sequence>MAYGVSVGGVRGVCILEGGMVFFSTKHTAPPPRHTPVQKKPPHFRLTEPSCTSPVRCSLTPDSIPMSLAPRCIYQVWMRICTPAVLAPLSGLFGVARLRLDVSGVHVEIQGLSASSGVYANWGWKDVKWRRGHSCFLFAFLCAGWCL</sequence>
<dbReference type="Proteomes" id="UP000624244">
    <property type="component" value="Unassembled WGS sequence"/>
</dbReference>